<gene>
    <name evidence="5" type="ORF">DKZ23_09995</name>
</gene>
<evidence type="ECO:0000259" key="4">
    <source>
        <dbReference type="Pfam" id="PF12684"/>
    </source>
</evidence>
<dbReference type="Pfam" id="PF12684">
    <property type="entry name" value="DUF3799"/>
    <property type="match status" value="1"/>
</dbReference>
<evidence type="ECO:0000256" key="1">
    <source>
        <dbReference type="ARBA" id="ARBA00022741"/>
    </source>
</evidence>
<name>A0A317GE10_LIMRT</name>
<dbReference type="RefSeq" id="WP_134908056.1">
    <property type="nucleotide sequence ID" value="NZ_JAJAOX010000114.1"/>
</dbReference>
<dbReference type="InterPro" id="IPR011604">
    <property type="entry name" value="PDDEXK-like_dom_sf"/>
</dbReference>
<sequence length="311" mass="36552">MVLAKLKRNSSQTEPLPLTQSNYYDHDTDFQYMSKSVFQGFEECEAEELAELKGEWDPDDHKKKSSQPDPLIFGNFIHSYFQGEEAHQAFLKEKKTIKEIYKHNNKGEPTTNLKAAYDKKGEAYSLINKMKLNERFNFYYKPRDPKNKEVIVTGKIGGYLWKGKIDSLNLEGQYFCDLKTTKDIHAANWIKQGDRNVKTNFVEAYGYYMQMAIYQELIRQTFDITCLPLMFVISKQQPIPEVCNLKFDQYDPQHPDVKYLMDDALETAKKLQPHFWKVMMGEERPRRCGKCDYCRYTNNSPDFILPTQIEV</sequence>
<dbReference type="GO" id="GO:0004386">
    <property type="term" value="F:helicase activity"/>
    <property type="evidence" value="ECO:0007669"/>
    <property type="project" value="UniProtKB-KW"/>
</dbReference>
<comment type="caution">
    <text evidence="5">The sequence shown here is derived from an EMBL/GenBank/DDBJ whole genome shotgun (WGS) entry which is preliminary data.</text>
</comment>
<accession>A0A317GE10</accession>
<keyword evidence="3" id="KW-0067">ATP-binding</keyword>
<organism evidence="5 6">
    <name type="scientific">Limosilactobacillus reuteri</name>
    <name type="common">Lactobacillus reuteri</name>
    <dbReference type="NCBI Taxonomy" id="1598"/>
    <lineage>
        <taxon>Bacteria</taxon>
        <taxon>Bacillati</taxon>
        <taxon>Bacillota</taxon>
        <taxon>Bacilli</taxon>
        <taxon>Lactobacillales</taxon>
        <taxon>Lactobacillaceae</taxon>
        <taxon>Limosilactobacillus</taxon>
    </lineage>
</organism>
<evidence type="ECO:0000313" key="6">
    <source>
        <dbReference type="Proteomes" id="UP000245866"/>
    </source>
</evidence>
<dbReference type="GO" id="GO:0005524">
    <property type="term" value="F:ATP binding"/>
    <property type="evidence" value="ECO:0007669"/>
    <property type="project" value="UniProtKB-KW"/>
</dbReference>
<reference evidence="5 6" key="1">
    <citation type="journal article" date="2018" name="Front. Microbiol.">
        <title>Comparative Genomics of the Herbivore Gut Symbiont Lactobacillus reuteri Reveals Genetic Diversity and Lifestyle Adaptation.</title>
        <authorList>
            <person name="Zhao J."/>
        </authorList>
    </citation>
    <scope>NUCLEOTIDE SEQUENCE [LARGE SCALE GENOMIC DNA]</scope>
    <source>
        <strain evidence="5 6">LR12</strain>
    </source>
</reference>
<keyword evidence="2" id="KW-0378">Hydrolase</keyword>
<proteinExistence type="predicted"/>
<dbReference type="Gene3D" id="3.90.320.10">
    <property type="match status" value="1"/>
</dbReference>
<protein>
    <recommendedName>
        <fullName evidence="4">Putative exodeoxyribonuclease 8 PDDEXK-like domain-containing protein</fullName>
    </recommendedName>
</protein>
<evidence type="ECO:0000256" key="2">
    <source>
        <dbReference type="ARBA" id="ARBA00022806"/>
    </source>
</evidence>
<dbReference type="Proteomes" id="UP000245866">
    <property type="component" value="Unassembled WGS sequence"/>
</dbReference>
<feature type="domain" description="Putative exodeoxyribonuclease 8 PDDEXK-like" evidence="4">
    <location>
        <begin position="34"/>
        <end position="296"/>
    </location>
</feature>
<dbReference type="AlphaFoldDB" id="A0A317GE10"/>
<evidence type="ECO:0000313" key="5">
    <source>
        <dbReference type="EMBL" id="PWT45132.1"/>
    </source>
</evidence>
<dbReference type="EMBL" id="QGHS01000200">
    <property type="protein sequence ID" value="PWT45132.1"/>
    <property type="molecule type" value="Genomic_DNA"/>
</dbReference>
<keyword evidence="1" id="KW-0547">Nucleotide-binding</keyword>
<dbReference type="InterPro" id="IPR024432">
    <property type="entry name" value="Put_RecE_PDDEXK-like_dom"/>
</dbReference>
<evidence type="ECO:0000256" key="3">
    <source>
        <dbReference type="ARBA" id="ARBA00022840"/>
    </source>
</evidence>
<keyword evidence="2" id="KW-0347">Helicase</keyword>